<dbReference type="AlphaFoldDB" id="A0A0E9UYR4"/>
<name>A0A0E9UYR4_ANGAN</name>
<evidence type="ECO:0000256" key="1">
    <source>
        <dbReference type="SAM" id="MobiDB-lite"/>
    </source>
</evidence>
<reference evidence="2" key="1">
    <citation type="submission" date="2014-11" db="EMBL/GenBank/DDBJ databases">
        <authorList>
            <person name="Amaro Gonzalez C."/>
        </authorList>
    </citation>
    <scope>NUCLEOTIDE SEQUENCE</scope>
</reference>
<evidence type="ECO:0000313" key="2">
    <source>
        <dbReference type="EMBL" id="JAH70942.1"/>
    </source>
</evidence>
<protein>
    <submittedName>
        <fullName evidence="2">Uncharacterized protein</fullName>
    </submittedName>
</protein>
<dbReference type="EMBL" id="GBXM01037635">
    <property type="protein sequence ID" value="JAH70942.1"/>
    <property type="molecule type" value="Transcribed_RNA"/>
</dbReference>
<feature type="region of interest" description="Disordered" evidence="1">
    <location>
        <begin position="1"/>
        <end position="26"/>
    </location>
</feature>
<organism evidence="2">
    <name type="scientific">Anguilla anguilla</name>
    <name type="common">European freshwater eel</name>
    <name type="synonym">Muraena anguilla</name>
    <dbReference type="NCBI Taxonomy" id="7936"/>
    <lineage>
        <taxon>Eukaryota</taxon>
        <taxon>Metazoa</taxon>
        <taxon>Chordata</taxon>
        <taxon>Craniata</taxon>
        <taxon>Vertebrata</taxon>
        <taxon>Euteleostomi</taxon>
        <taxon>Actinopterygii</taxon>
        <taxon>Neopterygii</taxon>
        <taxon>Teleostei</taxon>
        <taxon>Anguilliformes</taxon>
        <taxon>Anguillidae</taxon>
        <taxon>Anguilla</taxon>
    </lineage>
</organism>
<proteinExistence type="predicted"/>
<reference evidence="2" key="2">
    <citation type="journal article" date="2015" name="Fish Shellfish Immunol.">
        <title>Early steps in the European eel (Anguilla anguilla)-Vibrio vulnificus interaction in the gills: Role of the RtxA13 toxin.</title>
        <authorList>
            <person name="Callol A."/>
            <person name="Pajuelo D."/>
            <person name="Ebbesson L."/>
            <person name="Teles M."/>
            <person name="MacKenzie S."/>
            <person name="Amaro C."/>
        </authorList>
    </citation>
    <scope>NUCLEOTIDE SEQUENCE</scope>
</reference>
<accession>A0A0E9UYR4</accession>
<sequence length="26" mass="2908">MKAALHTPHSHLHRDTPESGGVEPRF</sequence>